<sequence>MATGNSMTDHLLSDHLLCSICTDVFTDPVSLSCQHTFCRDCLTESLKASQKQCPLCRNPVKENHFKVNRIIKDIVKELQRSKEAGVRSDCTELCPEHNQHLKLRCKKDKQLLCLVCRDSREHRGHQFQPLDEAREDLQKVVASALSVLRGDICKVEKLSQKQQVGVTILRGNVDTHKSQISKRFAELHEALKKMEEKELQRVEENSGLLRVGGMEENLWKITELLKRGAEREKLLQAAVECKDSIAFLRWWDHKSGSTATLKGDSLTSPSKSFPRLSLLKTWMQFRNPASLEALCRPVVEKTLKSSIVTLPTLWEPPLFGNLWDNIRLFFQPN</sequence>
<reference evidence="1" key="1">
    <citation type="submission" date="2021-05" db="EMBL/GenBank/DDBJ databases">
        <authorList>
            <person name="Pan Q."/>
            <person name="Jouanno E."/>
            <person name="Zahm M."/>
            <person name="Klopp C."/>
            <person name="Cabau C."/>
            <person name="Louis A."/>
            <person name="Berthelot C."/>
            <person name="Parey E."/>
            <person name="Roest Crollius H."/>
            <person name="Montfort J."/>
            <person name="Robinson-Rechavi M."/>
            <person name="Bouchez O."/>
            <person name="Lampietro C."/>
            <person name="Lopez Roques C."/>
            <person name="Donnadieu C."/>
            <person name="Postlethwait J."/>
            <person name="Bobe J."/>
            <person name="Dillon D."/>
            <person name="Chandos A."/>
            <person name="von Hippel F."/>
            <person name="Guiguen Y."/>
        </authorList>
    </citation>
    <scope>NUCLEOTIDE SEQUENCE</scope>
    <source>
        <strain evidence="1">YG-Jan2019</strain>
    </source>
</reference>
<gene>
    <name evidence="1" type="ORF">DPEC_G00229380</name>
</gene>
<comment type="caution">
    <text evidence="1">The sequence shown here is derived from an EMBL/GenBank/DDBJ whole genome shotgun (WGS) entry which is preliminary data.</text>
</comment>
<keyword evidence="2" id="KW-1185">Reference proteome</keyword>
<dbReference type="Proteomes" id="UP001157502">
    <property type="component" value="Chromosome 19"/>
</dbReference>
<accession>A0ACC2G1S8</accession>
<dbReference type="EMBL" id="CM055746">
    <property type="protein sequence ID" value="KAJ7997473.1"/>
    <property type="molecule type" value="Genomic_DNA"/>
</dbReference>
<protein>
    <submittedName>
        <fullName evidence="1">Uncharacterized protein</fullName>
    </submittedName>
</protein>
<evidence type="ECO:0000313" key="1">
    <source>
        <dbReference type="EMBL" id="KAJ7997473.1"/>
    </source>
</evidence>
<organism evidence="1 2">
    <name type="scientific">Dallia pectoralis</name>
    <name type="common">Alaska blackfish</name>
    <dbReference type="NCBI Taxonomy" id="75939"/>
    <lineage>
        <taxon>Eukaryota</taxon>
        <taxon>Metazoa</taxon>
        <taxon>Chordata</taxon>
        <taxon>Craniata</taxon>
        <taxon>Vertebrata</taxon>
        <taxon>Euteleostomi</taxon>
        <taxon>Actinopterygii</taxon>
        <taxon>Neopterygii</taxon>
        <taxon>Teleostei</taxon>
        <taxon>Protacanthopterygii</taxon>
        <taxon>Esociformes</taxon>
        <taxon>Umbridae</taxon>
        <taxon>Dallia</taxon>
    </lineage>
</organism>
<evidence type="ECO:0000313" key="2">
    <source>
        <dbReference type="Proteomes" id="UP001157502"/>
    </source>
</evidence>
<proteinExistence type="predicted"/>
<name>A0ACC2G1S8_DALPE</name>